<evidence type="ECO:0000256" key="4">
    <source>
        <dbReference type="PIRSR" id="PIRSR601310-3"/>
    </source>
</evidence>
<evidence type="ECO:0000259" key="7">
    <source>
        <dbReference type="PROSITE" id="PS51084"/>
    </source>
</evidence>
<comment type="caution">
    <text evidence="8">The sequence shown here is derived from an EMBL/GenBank/DDBJ whole genome shotgun (WGS) entry which is preliminary data.</text>
</comment>
<feature type="domain" description="HIT" evidence="7">
    <location>
        <begin position="142"/>
        <end position="250"/>
    </location>
</feature>
<dbReference type="InterPro" id="IPR019808">
    <property type="entry name" value="Histidine_triad_CS"/>
</dbReference>
<sequence length="250" mass="27442">MCLSQQTWPALLDQIFSVTVSDFFYKGRQSKWRTAYTSNSNRRKTKKGKRQRTLAQQLGYGDQEPPSHPPHPAAQDASAHAQDSSPSRAVVPAQSWPRAPALCSDPAPSSSHLLPRRPCGRKAAMADEIAKAQVARPGGDTIFGKIIRKEIPAKIIFEDDQCLAFHDISPQAPTHFLVIPKKHISQISVAEDDDESLLGHLMIVGKKCAADLGLKKGYRMVVNEGSDGGQSVYHVHLHVLGGRQMNWPPG</sequence>
<dbReference type="InterPro" id="IPR001310">
    <property type="entry name" value="Histidine_triad_HIT"/>
</dbReference>
<dbReference type="CDD" id="cd01276">
    <property type="entry name" value="PKCI_related"/>
    <property type="match status" value="1"/>
</dbReference>
<name>A0A7J8FHB0_ROUAE</name>
<dbReference type="AlphaFoldDB" id="A0A7J8FHB0"/>
<dbReference type="PANTHER" id="PTHR23089">
    <property type="entry name" value="HISTIDINE TRIAD HIT PROTEIN"/>
    <property type="match status" value="1"/>
</dbReference>
<feature type="region of interest" description="Disordered" evidence="6">
    <location>
        <begin position="59"/>
        <end position="119"/>
    </location>
</feature>
<accession>A0A7J8FHB0</accession>
<proteinExistence type="inferred from homology"/>
<evidence type="ECO:0000256" key="5">
    <source>
        <dbReference type="PROSITE-ProRule" id="PRU00464"/>
    </source>
</evidence>
<dbReference type="InterPro" id="IPR011146">
    <property type="entry name" value="HIT-like"/>
</dbReference>
<feature type="short sequence motif" description="Histidine triad motif" evidence="4 5">
    <location>
        <begin position="234"/>
        <end position="238"/>
    </location>
</feature>
<dbReference type="Pfam" id="PF01230">
    <property type="entry name" value="HIT"/>
    <property type="match status" value="1"/>
</dbReference>
<evidence type="ECO:0000256" key="3">
    <source>
        <dbReference type="PIRSR" id="PIRSR601310-1"/>
    </source>
</evidence>
<dbReference type="InterPro" id="IPR036265">
    <property type="entry name" value="HIT-like_sf"/>
</dbReference>
<keyword evidence="9" id="KW-1185">Reference proteome</keyword>
<evidence type="ECO:0000313" key="9">
    <source>
        <dbReference type="Proteomes" id="UP000593571"/>
    </source>
</evidence>
<feature type="compositionally biased region" description="Low complexity" evidence="6">
    <location>
        <begin position="73"/>
        <end position="87"/>
    </location>
</feature>
<dbReference type="Proteomes" id="UP000593571">
    <property type="component" value="Unassembled WGS sequence"/>
</dbReference>
<dbReference type="FunFam" id="3.30.428.10:FF:000005">
    <property type="entry name" value="Histidine triad nucleotide-binding protein 1"/>
    <property type="match status" value="1"/>
</dbReference>
<dbReference type="PROSITE" id="PS00892">
    <property type="entry name" value="HIT_1"/>
    <property type="match status" value="1"/>
</dbReference>
<feature type="active site" description="Tele-AMP-histidine intermediate" evidence="3">
    <location>
        <position position="236"/>
    </location>
</feature>
<dbReference type="SUPFAM" id="SSF54197">
    <property type="entry name" value="HIT-like"/>
    <property type="match status" value="1"/>
</dbReference>
<reference evidence="8 9" key="1">
    <citation type="journal article" date="2020" name="Nature">
        <title>Six reference-quality genomes reveal evolution of bat adaptations.</title>
        <authorList>
            <person name="Jebb D."/>
            <person name="Huang Z."/>
            <person name="Pippel M."/>
            <person name="Hughes G.M."/>
            <person name="Lavrichenko K."/>
            <person name="Devanna P."/>
            <person name="Winkler S."/>
            <person name="Jermiin L.S."/>
            <person name="Skirmuntt E.C."/>
            <person name="Katzourakis A."/>
            <person name="Burkitt-Gray L."/>
            <person name="Ray D.A."/>
            <person name="Sullivan K.A.M."/>
            <person name="Roscito J.G."/>
            <person name="Kirilenko B.M."/>
            <person name="Davalos L.M."/>
            <person name="Corthals A.P."/>
            <person name="Power M.L."/>
            <person name="Jones G."/>
            <person name="Ransome R.D."/>
            <person name="Dechmann D.K.N."/>
            <person name="Locatelli A.G."/>
            <person name="Puechmaille S.J."/>
            <person name="Fedrigo O."/>
            <person name="Jarvis E.D."/>
            <person name="Hiller M."/>
            <person name="Vernes S.C."/>
            <person name="Myers E.W."/>
            <person name="Teeling E.C."/>
        </authorList>
    </citation>
    <scope>NUCLEOTIDE SEQUENCE [LARGE SCALE GENOMIC DNA]</scope>
    <source>
        <strain evidence="8">MRouAeg1</strain>
        <tissue evidence="8">Muscle</tissue>
    </source>
</reference>
<dbReference type="GO" id="GO:0003824">
    <property type="term" value="F:catalytic activity"/>
    <property type="evidence" value="ECO:0007669"/>
    <property type="project" value="InterPro"/>
</dbReference>
<gene>
    <name evidence="8" type="ORF">HJG63_006264</name>
</gene>
<dbReference type="EMBL" id="JACASE010000007">
    <property type="protein sequence ID" value="KAF6446985.1"/>
    <property type="molecule type" value="Genomic_DNA"/>
</dbReference>
<evidence type="ECO:0000313" key="8">
    <source>
        <dbReference type="EMBL" id="KAF6446985.1"/>
    </source>
</evidence>
<comment type="catalytic activity">
    <reaction evidence="1">
        <text>adenosine 5'-phosphoramidate + H2O = NH4(+) + AMP</text>
        <dbReference type="Rhea" id="RHEA:67916"/>
        <dbReference type="ChEBI" id="CHEBI:15377"/>
        <dbReference type="ChEBI" id="CHEBI:28938"/>
        <dbReference type="ChEBI" id="CHEBI:57890"/>
        <dbReference type="ChEBI" id="CHEBI:456215"/>
    </reaction>
</comment>
<dbReference type="Gene3D" id="3.30.428.10">
    <property type="entry name" value="HIT-like"/>
    <property type="match status" value="1"/>
</dbReference>
<evidence type="ECO:0000256" key="1">
    <source>
        <dbReference type="ARBA" id="ARBA00024472"/>
    </source>
</evidence>
<dbReference type="PROSITE" id="PS51084">
    <property type="entry name" value="HIT_2"/>
    <property type="match status" value="1"/>
</dbReference>
<dbReference type="PRINTS" id="PR00332">
    <property type="entry name" value="HISTRIAD"/>
</dbReference>
<comment type="similarity">
    <text evidence="2">Belongs to the HINT family.</text>
</comment>
<organism evidence="8 9">
    <name type="scientific">Rousettus aegyptiacus</name>
    <name type="common">Egyptian fruit bat</name>
    <name type="synonym">Pteropus aegyptiacus</name>
    <dbReference type="NCBI Taxonomy" id="9407"/>
    <lineage>
        <taxon>Eukaryota</taxon>
        <taxon>Metazoa</taxon>
        <taxon>Chordata</taxon>
        <taxon>Craniata</taxon>
        <taxon>Vertebrata</taxon>
        <taxon>Euteleostomi</taxon>
        <taxon>Mammalia</taxon>
        <taxon>Eutheria</taxon>
        <taxon>Laurasiatheria</taxon>
        <taxon>Chiroptera</taxon>
        <taxon>Yinpterochiroptera</taxon>
        <taxon>Pteropodoidea</taxon>
        <taxon>Pteropodidae</taxon>
        <taxon>Rousettinae</taxon>
        <taxon>Rousettus</taxon>
    </lineage>
</organism>
<evidence type="ECO:0000256" key="6">
    <source>
        <dbReference type="SAM" id="MobiDB-lite"/>
    </source>
</evidence>
<protein>
    <submittedName>
        <fullName evidence="8">Histidine triad nucleotide binding protein 1</fullName>
    </submittedName>
</protein>
<evidence type="ECO:0000256" key="2">
    <source>
        <dbReference type="ARBA" id="ARBA00025764"/>
    </source>
</evidence>